<gene>
    <name evidence="1" type="ORF">BSOLF_2827</name>
</gene>
<reference evidence="2" key="1">
    <citation type="journal article" date="2018" name="Sci. Rep.">
        <title>Lignite coal burning seam in the remote Altai Mountains harbors a hydrogen-driven thermophilic microbial community.</title>
        <authorList>
            <person name="Kadnikov V.V."/>
            <person name="Mardanov A.V."/>
            <person name="Ivasenko D.A."/>
            <person name="Antsiferov D.V."/>
            <person name="Beletsky A.V."/>
            <person name="Karnachuk O.V."/>
            <person name="Ravin N.V."/>
        </authorList>
    </citation>
    <scope>NUCLEOTIDE SEQUENCE [LARGE SCALE GENOMIC DNA]</scope>
</reference>
<dbReference type="Proteomes" id="UP000244338">
    <property type="component" value="Unassembled WGS sequence"/>
</dbReference>
<evidence type="ECO:0000313" key="2">
    <source>
        <dbReference type="Proteomes" id="UP000244338"/>
    </source>
</evidence>
<sequence>MILVHLLLAFSGSRTARRHSGALLFEAIARKRGQIGISTVPGGALNAKTGVLILDVP</sequence>
<evidence type="ECO:0000313" key="1">
    <source>
        <dbReference type="EMBL" id="PTQ56677.1"/>
    </source>
</evidence>
<protein>
    <submittedName>
        <fullName evidence="1">Uncharacterized protein</fullName>
    </submittedName>
</protein>
<name>A0A2R6Y1X0_9BACL</name>
<comment type="caution">
    <text evidence="1">The sequence shown here is derived from an EMBL/GenBank/DDBJ whole genome shotgun (WGS) entry which is preliminary data.</text>
</comment>
<dbReference type="AlphaFoldDB" id="A0A2R6Y1X0"/>
<organism evidence="1 2">
    <name type="scientific">Candidatus Carbonibacillus altaicus</name>
    <dbReference type="NCBI Taxonomy" id="2163959"/>
    <lineage>
        <taxon>Bacteria</taxon>
        <taxon>Bacillati</taxon>
        <taxon>Bacillota</taxon>
        <taxon>Bacilli</taxon>
        <taxon>Bacillales</taxon>
        <taxon>Candidatus Carbonibacillus</taxon>
    </lineage>
</organism>
<proteinExistence type="predicted"/>
<dbReference type="EMBL" id="PEBX01000022">
    <property type="protein sequence ID" value="PTQ56677.1"/>
    <property type="molecule type" value="Genomic_DNA"/>
</dbReference>
<accession>A0A2R6Y1X0</accession>